<comment type="caution">
    <text evidence="5">The sequence shown here is derived from an EMBL/GenBank/DDBJ whole genome shotgun (WGS) entry which is preliminary data.</text>
</comment>
<evidence type="ECO:0000313" key="6">
    <source>
        <dbReference type="Proteomes" id="UP001156441"/>
    </source>
</evidence>
<evidence type="ECO:0000256" key="1">
    <source>
        <dbReference type="ARBA" id="ARBA00022630"/>
    </source>
</evidence>
<dbReference type="InterPro" id="IPR005107">
    <property type="entry name" value="CO_DH_flav_C"/>
</dbReference>
<protein>
    <submittedName>
        <fullName evidence="5">FAD binding domain-containing protein</fullName>
    </submittedName>
</protein>
<keyword evidence="1" id="KW-0285">Flavoprotein</keyword>
<evidence type="ECO:0000256" key="3">
    <source>
        <dbReference type="ARBA" id="ARBA00023002"/>
    </source>
</evidence>
<dbReference type="Proteomes" id="UP001156441">
    <property type="component" value="Unassembled WGS sequence"/>
</dbReference>
<dbReference type="PANTHER" id="PTHR42659:SF2">
    <property type="entry name" value="XANTHINE DEHYDROGENASE SUBUNIT C-RELATED"/>
    <property type="match status" value="1"/>
</dbReference>
<dbReference type="Gene3D" id="3.30.390.50">
    <property type="entry name" value="CO dehydrogenase flavoprotein, C-terminal domain"/>
    <property type="match status" value="1"/>
</dbReference>
<accession>A0ABT2J143</accession>
<proteinExistence type="predicted"/>
<evidence type="ECO:0000256" key="2">
    <source>
        <dbReference type="ARBA" id="ARBA00022827"/>
    </source>
</evidence>
<dbReference type="SMART" id="SM01092">
    <property type="entry name" value="CO_deh_flav_C"/>
    <property type="match status" value="1"/>
</dbReference>
<sequence length="274" mass="28049">MSTAPTFIRPADLDGVTAALSDGDALIVGGGTMVVPELTHGRIRPSALVDLGRAGLAGVTTAAGTTVVGAMTTYTELEHSAVPLLATMAHGITGGPQIRHRGTVGGSASYANPSSDVPACLVALDARLLLAWAGGVREVAAADFFLGAFRTVREPDEVLAAITVPDVTTFGYVKFKLVEGSWPIVTAATVVRADSLRVVLGGAAPVPAAVTLDLPSAGTADPAWRDHVRTAVTEGIEIAGGPWDDVLAPGEYRARIAPVIAARSVARALDEESR</sequence>
<dbReference type="RefSeq" id="WP_260188940.1">
    <property type="nucleotide sequence ID" value="NZ_JAFFZE010000002.1"/>
</dbReference>
<dbReference type="EMBL" id="JAFFZE010000002">
    <property type="protein sequence ID" value="MCT2581582.1"/>
    <property type="molecule type" value="Genomic_DNA"/>
</dbReference>
<evidence type="ECO:0000313" key="5">
    <source>
        <dbReference type="EMBL" id="MCT2581582.1"/>
    </source>
</evidence>
<dbReference type="InterPro" id="IPR016169">
    <property type="entry name" value="FAD-bd_PCMH_sub2"/>
</dbReference>
<dbReference type="InterPro" id="IPR002346">
    <property type="entry name" value="Mopterin_DH_FAD-bd"/>
</dbReference>
<gene>
    <name evidence="5" type="ORF">JT362_00415</name>
</gene>
<dbReference type="InterPro" id="IPR016167">
    <property type="entry name" value="FAD-bd_PCMH_sub1"/>
</dbReference>
<keyword evidence="6" id="KW-1185">Reference proteome</keyword>
<dbReference type="Pfam" id="PF00941">
    <property type="entry name" value="FAD_binding_5"/>
    <property type="match status" value="1"/>
</dbReference>
<dbReference type="InterPro" id="IPR051312">
    <property type="entry name" value="Diverse_Substr_Oxidored"/>
</dbReference>
<keyword evidence="2" id="KW-0274">FAD</keyword>
<reference evidence="5 6" key="1">
    <citation type="submission" date="2021-02" db="EMBL/GenBank/DDBJ databases">
        <title>Actinophytocola xerophila sp. nov., isolated from soil of cotton cropping field.</title>
        <authorList>
            <person name="Huang R."/>
            <person name="Chen X."/>
            <person name="Ge X."/>
            <person name="Liu W."/>
        </authorList>
    </citation>
    <scope>NUCLEOTIDE SEQUENCE [LARGE SCALE GENOMIC DNA]</scope>
    <source>
        <strain evidence="5 6">S1-96</strain>
    </source>
</reference>
<dbReference type="InterPro" id="IPR016166">
    <property type="entry name" value="FAD-bd_PCMH"/>
</dbReference>
<dbReference type="Gene3D" id="3.30.43.10">
    <property type="entry name" value="Uridine Diphospho-n-acetylenolpyruvylglucosamine Reductase, domain 2"/>
    <property type="match status" value="1"/>
</dbReference>
<dbReference type="PROSITE" id="PS51387">
    <property type="entry name" value="FAD_PCMH"/>
    <property type="match status" value="1"/>
</dbReference>
<name>A0ABT2J143_9PSEU</name>
<dbReference type="InterPro" id="IPR036683">
    <property type="entry name" value="CO_DH_flav_C_dom_sf"/>
</dbReference>
<dbReference type="SUPFAM" id="SSF56176">
    <property type="entry name" value="FAD-binding/transporter-associated domain-like"/>
    <property type="match status" value="1"/>
</dbReference>
<organism evidence="5 6">
    <name type="scientific">Actinophytocola gossypii</name>
    <dbReference type="NCBI Taxonomy" id="2812003"/>
    <lineage>
        <taxon>Bacteria</taxon>
        <taxon>Bacillati</taxon>
        <taxon>Actinomycetota</taxon>
        <taxon>Actinomycetes</taxon>
        <taxon>Pseudonocardiales</taxon>
        <taxon>Pseudonocardiaceae</taxon>
    </lineage>
</organism>
<evidence type="ECO:0000259" key="4">
    <source>
        <dbReference type="PROSITE" id="PS51387"/>
    </source>
</evidence>
<dbReference type="Gene3D" id="3.30.465.10">
    <property type="match status" value="1"/>
</dbReference>
<feature type="domain" description="FAD-binding PCMH-type" evidence="4">
    <location>
        <begin position="1"/>
        <end position="169"/>
    </location>
</feature>
<dbReference type="PANTHER" id="PTHR42659">
    <property type="entry name" value="XANTHINE DEHYDROGENASE SUBUNIT C-RELATED"/>
    <property type="match status" value="1"/>
</dbReference>
<dbReference type="InterPro" id="IPR036318">
    <property type="entry name" value="FAD-bd_PCMH-like_sf"/>
</dbReference>
<dbReference type="SUPFAM" id="SSF55447">
    <property type="entry name" value="CO dehydrogenase flavoprotein C-terminal domain-like"/>
    <property type="match status" value="1"/>
</dbReference>
<keyword evidence="3" id="KW-0560">Oxidoreductase</keyword>